<dbReference type="Gene3D" id="3.40.50.2300">
    <property type="match status" value="1"/>
</dbReference>
<dbReference type="AlphaFoldDB" id="A0A562UN80"/>
<dbReference type="Gene3D" id="3.40.50.300">
    <property type="entry name" value="P-loop containing nucleotide triphosphate hydrolases"/>
    <property type="match status" value="1"/>
</dbReference>
<keyword evidence="1" id="KW-0547">Nucleotide-binding</keyword>
<dbReference type="SUPFAM" id="SSF52172">
    <property type="entry name" value="CheY-like"/>
    <property type="match status" value="1"/>
</dbReference>
<accession>A0A562UN80</accession>
<proteinExistence type="predicted"/>
<dbReference type="PANTHER" id="PTHR43384:SF6">
    <property type="entry name" value="SEPTUM SITE-DETERMINING PROTEIN MIND HOMOLOG, CHLOROPLASTIC"/>
    <property type="match status" value="1"/>
</dbReference>
<evidence type="ECO:0000256" key="2">
    <source>
        <dbReference type="ARBA" id="ARBA00022840"/>
    </source>
</evidence>
<dbReference type="InterPro" id="IPR011006">
    <property type="entry name" value="CheY-like_superfamily"/>
</dbReference>
<keyword evidence="5" id="KW-1185">Reference proteome</keyword>
<dbReference type="PANTHER" id="PTHR43384">
    <property type="entry name" value="SEPTUM SITE-DETERMINING PROTEIN MIND HOMOLOG, CHLOROPLASTIC-RELATED"/>
    <property type="match status" value="1"/>
</dbReference>
<dbReference type="GO" id="GO:0005524">
    <property type="term" value="F:ATP binding"/>
    <property type="evidence" value="ECO:0007669"/>
    <property type="project" value="UniProtKB-KW"/>
</dbReference>
<dbReference type="Proteomes" id="UP000320547">
    <property type="component" value="Unassembled WGS sequence"/>
</dbReference>
<keyword evidence="2" id="KW-0067">ATP-binding</keyword>
<dbReference type="InterPro" id="IPR050625">
    <property type="entry name" value="ParA/MinD_ATPase"/>
</dbReference>
<dbReference type="GO" id="GO:0009898">
    <property type="term" value="C:cytoplasmic side of plasma membrane"/>
    <property type="evidence" value="ECO:0007669"/>
    <property type="project" value="TreeGrafter"/>
</dbReference>
<evidence type="ECO:0000259" key="3">
    <source>
        <dbReference type="Pfam" id="PF13614"/>
    </source>
</evidence>
<reference evidence="4 5" key="1">
    <citation type="submission" date="2019-07" db="EMBL/GenBank/DDBJ databases">
        <title>Genomic Encyclopedia of Archaeal and Bacterial Type Strains, Phase II (KMG-II): from individual species to whole genera.</title>
        <authorList>
            <person name="Goeker M."/>
        </authorList>
    </citation>
    <scope>NUCLEOTIDE SEQUENCE [LARGE SCALE GENOMIC DNA]</scope>
    <source>
        <strain evidence="4 5">ATCC BAA-2084</strain>
    </source>
</reference>
<name>A0A562UN80_9SPHN</name>
<comment type="caution">
    <text evidence="4">The sequence shown here is derived from an EMBL/GenBank/DDBJ whole genome shotgun (WGS) entry which is preliminary data.</text>
</comment>
<organism evidence="4 5">
    <name type="scientific">Altererythrobacter ishigakiensis</name>
    <dbReference type="NCBI Taxonomy" id="476157"/>
    <lineage>
        <taxon>Bacteria</taxon>
        <taxon>Pseudomonadati</taxon>
        <taxon>Pseudomonadota</taxon>
        <taxon>Alphaproteobacteria</taxon>
        <taxon>Sphingomonadales</taxon>
        <taxon>Erythrobacteraceae</taxon>
        <taxon>Altererythrobacter</taxon>
    </lineage>
</organism>
<sequence>MSKMDNIQNSAGETVGNLPKGVMVVAQPGMLSGLAGLASQVKAIACGIEDKLPIADLAAASVVVIEVDPASRNSLERVDVLRAQLPSIKVIAGLADVDIATTRTLLRRGVSDIVALPFTLDELVTSIVDTAQQIDPEVEGERALAPFITVIKSIGGAGSTTVATHLAAQMAHDLGEGHRACIIDLDLQSGDVSQYLGASSRQSLMDLIEAGDRLDSELLRSVATKGHDLVDVISPPTDIVPIESIDFEQLMRVITLARREYDVVLIDLPASFTNWSLSTVYAADMSILVGMLTIPSLRHAKRQLDFLISMGISKDSIHVVLNQVEKKLFKSIDANDAEKALKHPVLATLSEEESLLREAQDQGQLIYAVQKRSKFSKDIMKLSDLVAERLAEAE</sequence>
<dbReference type="InterPro" id="IPR025669">
    <property type="entry name" value="AAA_dom"/>
</dbReference>
<dbReference type="Pfam" id="PF13614">
    <property type="entry name" value="AAA_31"/>
    <property type="match status" value="1"/>
</dbReference>
<dbReference type="EMBL" id="VLLK01000002">
    <property type="protein sequence ID" value="TWJ07064.1"/>
    <property type="molecule type" value="Genomic_DNA"/>
</dbReference>
<dbReference type="GO" id="GO:0051782">
    <property type="term" value="P:negative regulation of cell division"/>
    <property type="evidence" value="ECO:0007669"/>
    <property type="project" value="TreeGrafter"/>
</dbReference>
<evidence type="ECO:0000256" key="1">
    <source>
        <dbReference type="ARBA" id="ARBA00022741"/>
    </source>
</evidence>
<dbReference type="SUPFAM" id="SSF52540">
    <property type="entry name" value="P-loop containing nucleoside triphosphate hydrolases"/>
    <property type="match status" value="1"/>
</dbReference>
<evidence type="ECO:0000313" key="5">
    <source>
        <dbReference type="Proteomes" id="UP000320547"/>
    </source>
</evidence>
<dbReference type="GO" id="GO:0005829">
    <property type="term" value="C:cytosol"/>
    <property type="evidence" value="ECO:0007669"/>
    <property type="project" value="TreeGrafter"/>
</dbReference>
<protein>
    <submittedName>
        <fullName evidence="4">Pilus assembly protein CpaE</fullName>
    </submittedName>
</protein>
<dbReference type="InterPro" id="IPR027417">
    <property type="entry name" value="P-loop_NTPase"/>
</dbReference>
<dbReference type="GO" id="GO:0016887">
    <property type="term" value="F:ATP hydrolysis activity"/>
    <property type="evidence" value="ECO:0007669"/>
    <property type="project" value="TreeGrafter"/>
</dbReference>
<dbReference type="OrthoDB" id="9783172at2"/>
<evidence type="ECO:0000313" key="4">
    <source>
        <dbReference type="EMBL" id="TWJ07064.1"/>
    </source>
</evidence>
<dbReference type="STRING" id="476157.GCA_001663155_01286"/>
<gene>
    <name evidence="4" type="ORF">JN10_2612</name>
</gene>
<feature type="domain" description="AAA" evidence="3">
    <location>
        <begin position="148"/>
        <end position="289"/>
    </location>
</feature>